<reference evidence="2 3" key="1">
    <citation type="submission" date="2015-12" db="EMBL/GenBank/DDBJ databases">
        <title>The genome of Folsomia candida.</title>
        <authorList>
            <person name="Faddeeva A."/>
            <person name="Derks M.F."/>
            <person name="Anvar Y."/>
            <person name="Smit S."/>
            <person name="Van Straalen N."/>
            <person name="Roelofs D."/>
        </authorList>
    </citation>
    <scope>NUCLEOTIDE SEQUENCE [LARGE SCALE GENOMIC DNA]</scope>
    <source>
        <strain evidence="2 3">VU population</strain>
        <tissue evidence="2">Whole body</tissue>
    </source>
</reference>
<feature type="compositionally biased region" description="Low complexity" evidence="1">
    <location>
        <begin position="46"/>
        <end position="61"/>
    </location>
</feature>
<accession>A0A226DYL2</accession>
<dbReference type="EMBL" id="LNIX01000009">
    <property type="protein sequence ID" value="OXA50118.1"/>
    <property type="molecule type" value="Genomic_DNA"/>
</dbReference>
<comment type="caution">
    <text evidence="2">The sequence shown here is derived from an EMBL/GenBank/DDBJ whole genome shotgun (WGS) entry which is preliminary data.</text>
</comment>
<proteinExistence type="predicted"/>
<organism evidence="2 3">
    <name type="scientific">Folsomia candida</name>
    <name type="common">Springtail</name>
    <dbReference type="NCBI Taxonomy" id="158441"/>
    <lineage>
        <taxon>Eukaryota</taxon>
        <taxon>Metazoa</taxon>
        <taxon>Ecdysozoa</taxon>
        <taxon>Arthropoda</taxon>
        <taxon>Hexapoda</taxon>
        <taxon>Collembola</taxon>
        <taxon>Entomobryomorpha</taxon>
        <taxon>Isotomoidea</taxon>
        <taxon>Isotomidae</taxon>
        <taxon>Proisotominae</taxon>
        <taxon>Folsomia</taxon>
    </lineage>
</organism>
<gene>
    <name evidence="2" type="ORF">Fcan01_15300</name>
</gene>
<feature type="compositionally biased region" description="Polar residues" evidence="1">
    <location>
        <begin position="62"/>
        <end position="74"/>
    </location>
</feature>
<protein>
    <submittedName>
        <fullName evidence="2">Uncharacterized protein</fullName>
    </submittedName>
</protein>
<evidence type="ECO:0000256" key="1">
    <source>
        <dbReference type="SAM" id="MobiDB-lite"/>
    </source>
</evidence>
<dbReference type="AlphaFoldDB" id="A0A226DYL2"/>
<feature type="region of interest" description="Disordered" evidence="1">
    <location>
        <begin position="35"/>
        <end position="74"/>
    </location>
</feature>
<name>A0A226DYL2_FOLCA</name>
<keyword evidence="3" id="KW-1185">Reference proteome</keyword>
<evidence type="ECO:0000313" key="2">
    <source>
        <dbReference type="EMBL" id="OXA50118.1"/>
    </source>
</evidence>
<dbReference type="Proteomes" id="UP000198287">
    <property type="component" value="Unassembled WGS sequence"/>
</dbReference>
<evidence type="ECO:0000313" key="3">
    <source>
        <dbReference type="Proteomes" id="UP000198287"/>
    </source>
</evidence>
<sequence length="158" mass="17448">MESRGAIFIFTGGDKEERKEEYTKITTPRQDVLFKKGYLSQKKPQSSVESASATTTPTASTNGTPDTQSTNGINSGKYFDVGEMQGARNYVQFLAHRIPCGIRRYAPAHLHPLNCTRSIAPAHSHPGTFCTPANLHPLNRTRSVAPLHILHPRPFCTL</sequence>